<evidence type="ECO:0000313" key="1">
    <source>
        <dbReference type="EMBL" id="PEH46076.1"/>
    </source>
</evidence>
<accession>A0AB36SAV6</accession>
<protein>
    <submittedName>
        <fullName evidence="1">Uncharacterized protein</fullName>
    </submittedName>
</protein>
<name>A0AB36SAV6_9ENTE</name>
<sequence length="65" mass="7479">MEFDPATLHSYISLLVFNCFILQENSQKVILKSGKVIVSERRKSFHCICTLALSFKNIAFFPIQI</sequence>
<gene>
    <name evidence="1" type="ORF">CRM96_14325</name>
</gene>
<organism evidence="1 2">
    <name type="scientific">Enterococcus durans</name>
    <dbReference type="NCBI Taxonomy" id="53345"/>
    <lineage>
        <taxon>Bacteria</taxon>
        <taxon>Bacillati</taxon>
        <taxon>Bacillota</taxon>
        <taxon>Bacilli</taxon>
        <taxon>Lactobacillales</taxon>
        <taxon>Enterococcaceae</taxon>
        <taxon>Enterococcus</taxon>
    </lineage>
</organism>
<dbReference type="Proteomes" id="UP000220669">
    <property type="component" value="Unassembled WGS sequence"/>
</dbReference>
<reference evidence="1 2" key="1">
    <citation type="submission" date="2017-09" db="EMBL/GenBank/DDBJ databases">
        <title>FDA dAtabase for Regulatory Grade micrObial Sequences (FDA-ARGOS): Supporting development and validation of Infectious Disease Dx tests.</title>
        <authorList>
            <person name="Minogue T."/>
            <person name="Wolcott M."/>
            <person name="Wasieloski L."/>
            <person name="Aguilar W."/>
            <person name="Moore D."/>
            <person name="Tallon L.J."/>
            <person name="Sadzewicz L."/>
            <person name="Ott S."/>
            <person name="Zhao X."/>
            <person name="Nagaraj S."/>
            <person name="Vavikolanu K."/>
            <person name="Aluvathingal J."/>
            <person name="Nadendla S."/>
            <person name="Sichtig H."/>
        </authorList>
    </citation>
    <scope>NUCLEOTIDE SEQUENCE [LARGE SCALE GENOMIC DNA]</scope>
    <source>
        <strain evidence="1 2">FDAARGOS_396</strain>
    </source>
</reference>
<evidence type="ECO:0000313" key="2">
    <source>
        <dbReference type="Proteomes" id="UP000220669"/>
    </source>
</evidence>
<dbReference type="EMBL" id="PDEB01000004">
    <property type="protein sequence ID" value="PEH46076.1"/>
    <property type="molecule type" value="Genomic_DNA"/>
</dbReference>
<comment type="caution">
    <text evidence="1">The sequence shown here is derived from an EMBL/GenBank/DDBJ whole genome shotgun (WGS) entry which is preliminary data.</text>
</comment>
<proteinExistence type="predicted"/>
<dbReference type="AlphaFoldDB" id="A0AB36SAV6"/>